<feature type="domain" description="FAD dependent oxidoreductase" evidence="3">
    <location>
        <begin position="2"/>
        <end position="374"/>
    </location>
</feature>
<dbReference type="PANTHER" id="PTHR13847">
    <property type="entry name" value="SARCOSINE DEHYDROGENASE-RELATED"/>
    <property type="match status" value="1"/>
</dbReference>
<dbReference type="PANTHER" id="PTHR13847:SF287">
    <property type="entry name" value="FAD-DEPENDENT OXIDOREDUCTASE DOMAIN-CONTAINING PROTEIN 1"/>
    <property type="match status" value="1"/>
</dbReference>
<dbReference type="Pfam" id="PF01266">
    <property type="entry name" value="DAO"/>
    <property type="match status" value="1"/>
</dbReference>
<evidence type="ECO:0000259" key="3">
    <source>
        <dbReference type="Pfam" id="PF01266"/>
    </source>
</evidence>
<keyword evidence="5" id="KW-1185">Reference proteome</keyword>
<organism evidence="4 5">
    <name type="scientific">Altericroceibacterium endophyticum</name>
    <dbReference type="NCBI Taxonomy" id="1808508"/>
    <lineage>
        <taxon>Bacteria</taxon>
        <taxon>Pseudomonadati</taxon>
        <taxon>Pseudomonadota</taxon>
        <taxon>Alphaproteobacteria</taxon>
        <taxon>Sphingomonadales</taxon>
        <taxon>Erythrobacteraceae</taxon>
        <taxon>Altericroceibacterium</taxon>
    </lineage>
</organism>
<dbReference type="InterPro" id="IPR036188">
    <property type="entry name" value="FAD/NAD-bd_sf"/>
</dbReference>
<dbReference type="OrthoDB" id="9815989at2"/>
<evidence type="ECO:0000256" key="1">
    <source>
        <dbReference type="ARBA" id="ARBA00023002"/>
    </source>
</evidence>
<dbReference type="GO" id="GO:0016491">
    <property type="term" value="F:oxidoreductase activity"/>
    <property type="evidence" value="ECO:0007669"/>
    <property type="project" value="UniProtKB-KW"/>
</dbReference>
<dbReference type="AlphaFoldDB" id="A0A6I4T7U7"/>
<proteinExistence type="predicted"/>
<dbReference type="Gene3D" id="3.30.9.10">
    <property type="entry name" value="D-Amino Acid Oxidase, subunit A, domain 2"/>
    <property type="match status" value="1"/>
</dbReference>
<dbReference type="GO" id="GO:0005737">
    <property type="term" value="C:cytoplasm"/>
    <property type="evidence" value="ECO:0007669"/>
    <property type="project" value="TreeGrafter"/>
</dbReference>
<keyword evidence="1" id="KW-0560">Oxidoreductase</keyword>
<feature type="region of interest" description="Disordered" evidence="2">
    <location>
        <begin position="188"/>
        <end position="209"/>
    </location>
</feature>
<gene>
    <name evidence="4" type="ORF">GRI91_14825</name>
</gene>
<sequence length="406" mass="43366">MVIGGGLVGAASAWHLARAGNHVWLAEQASPGHGASGQNAGSLHFQIERRFLEREGGLGYEGEQTARLSRIAVEDWSSLETTMDIDLNIHMNGGLMVAHSAAEVELLEAKAAREQAMGLSVETIDAAEVQRRAPYLSPDILAANFMAAEGHADARIIAPTFTQAARSAGARIFTGTRITALRKHGGHFSATMESRGPAQAGGSSRPAKTETRRITAAKVLICSGIWSRQLAAMAGLHLPLFPAPLTMNVTQRRDPFLPYLIQHVGRRLSMKQASAGNVLIGGGWPSRMWRNEHEFDFTRPPALVAESLAGNLKAAVETMPGIVDFDLLRSWTGITAVTQDQLPVAGEFPAMPGLFCAAGGSAFTLGPTFARLVSRQILEQDRAEADALLSVASPARFESLNGFMGQ</sequence>
<dbReference type="Proteomes" id="UP000438476">
    <property type="component" value="Unassembled WGS sequence"/>
</dbReference>
<protein>
    <submittedName>
        <fullName evidence="4">FAD-dependent oxidoreductase</fullName>
    </submittedName>
</protein>
<dbReference type="EMBL" id="WTYT01000007">
    <property type="protein sequence ID" value="MXO67036.1"/>
    <property type="molecule type" value="Genomic_DNA"/>
</dbReference>
<dbReference type="SUPFAM" id="SSF51905">
    <property type="entry name" value="FAD/NAD(P)-binding domain"/>
    <property type="match status" value="1"/>
</dbReference>
<dbReference type="Gene3D" id="3.50.50.60">
    <property type="entry name" value="FAD/NAD(P)-binding domain"/>
    <property type="match status" value="1"/>
</dbReference>
<dbReference type="InterPro" id="IPR006076">
    <property type="entry name" value="FAD-dep_OxRdtase"/>
</dbReference>
<accession>A0A6I4T7U7</accession>
<name>A0A6I4T7U7_9SPHN</name>
<evidence type="ECO:0000313" key="5">
    <source>
        <dbReference type="Proteomes" id="UP000438476"/>
    </source>
</evidence>
<comment type="caution">
    <text evidence="4">The sequence shown here is derived from an EMBL/GenBank/DDBJ whole genome shotgun (WGS) entry which is preliminary data.</text>
</comment>
<evidence type="ECO:0000313" key="4">
    <source>
        <dbReference type="EMBL" id="MXO67036.1"/>
    </source>
</evidence>
<evidence type="ECO:0000256" key="2">
    <source>
        <dbReference type="SAM" id="MobiDB-lite"/>
    </source>
</evidence>
<reference evidence="4 5" key="1">
    <citation type="submission" date="2019-12" db="EMBL/GenBank/DDBJ databases">
        <title>Genomic-based taxomic classification of the family Erythrobacteraceae.</title>
        <authorList>
            <person name="Xu L."/>
        </authorList>
    </citation>
    <scope>NUCLEOTIDE SEQUENCE [LARGE SCALE GENOMIC DNA]</scope>
    <source>
        <strain evidence="4 5">LMG 29518</strain>
    </source>
</reference>